<dbReference type="OrthoDB" id="9790530at2"/>
<dbReference type="InterPro" id="IPR011990">
    <property type="entry name" value="TPR-like_helical_dom_sf"/>
</dbReference>
<evidence type="ECO:0000259" key="1">
    <source>
        <dbReference type="Pfam" id="PF13482"/>
    </source>
</evidence>
<accession>H1XUI3</accession>
<dbReference type="Proteomes" id="UP000004671">
    <property type="component" value="Chromosome"/>
</dbReference>
<dbReference type="InterPro" id="IPR012337">
    <property type="entry name" value="RNaseH-like_sf"/>
</dbReference>
<reference evidence="2 5" key="2">
    <citation type="submission" date="2016-11" db="EMBL/GenBank/DDBJ databases">
        <title>Genomic analysis of Caldithrix abyssi and proposal of a novel bacterial phylum Caldithrichaeota.</title>
        <authorList>
            <person name="Kublanov I."/>
            <person name="Sigalova O."/>
            <person name="Gavrilov S."/>
            <person name="Lebedinsky A."/>
            <person name="Ivanova N."/>
            <person name="Daum C."/>
            <person name="Reddy T."/>
            <person name="Klenk H.P."/>
            <person name="Goker M."/>
            <person name="Reva O."/>
            <person name="Miroshnichenko M."/>
            <person name="Kyprides N."/>
            <person name="Woyke T."/>
            <person name="Gelfand M."/>
        </authorList>
    </citation>
    <scope>NUCLEOTIDE SEQUENCE [LARGE SCALE GENOMIC DNA]</scope>
    <source>
        <strain evidence="2 5">LF13</strain>
    </source>
</reference>
<dbReference type="Proteomes" id="UP000183868">
    <property type="component" value="Chromosome"/>
</dbReference>
<keyword evidence="4" id="KW-1185">Reference proteome</keyword>
<name>H1XUI3_CALAY</name>
<dbReference type="GO" id="GO:0003676">
    <property type="term" value="F:nucleic acid binding"/>
    <property type="evidence" value="ECO:0007669"/>
    <property type="project" value="InterPro"/>
</dbReference>
<evidence type="ECO:0000313" key="3">
    <source>
        <dbReference type="EMBL" id="EHO42809.1"/>
    </source>
</evidence>
<dbReference type="PANTHER" id="PTHR38462">
    <property type="entry name" value="EXONUCLEASE-LIKE PROTEIN"/>
    <property type="match status" value="1"/>
</dbReference>
<gene>
    <name evidence="2" type="ORF">Cabys_2086</name>
    <name evidence="3" type="ORF">Calab_3203</name>
</gene>
<dbReference type="EMBL" id="CM001402">
    <property type="protein sequence ID" value="EHO42809.1"/>
    <property type="molecule type" value="Genomic_DNA"/>
</dbReference>
<dbReference type="InParanoid" id="H1XUI3"/>
<dbReference type="Pfam" id="PF13482">
    <property type="entry name" value="RNase_H_2"/>
    <property type="match status" value="1"/>
</dbReference>
<dbReference type="InterPro" id="IPR036397">
    <property type="entry name" value="RNaseH_sf"/>
</dbReference>
<dbReference type="PaxDb" id="880073-Calab_3203"/>
<evidence type="ECO:0000313" key="5">
    <source>
        <dbReference type="Proteomes" id="UP000183868"/>
    </source>
</evidence>
<evidence type="ECO:0000313" key="2">
    <source>
        <dbReference type="EMBL" id="APF18835.1"/>
    </source>
</evidence>
<proteinExistence type="predicted"/>
<feature type="domain" description="YprB ribonuclease H-like" evidence="1">
    <location>
        <begin position="88"/>
        <end position="254"/>
    </location>
</feature>
<dbReference type="Gene3D" id="3.30.420.10">
    <property type="entry name" value="Ribonuclease H-like superfamily/Ribonuclease H"/>
    <property type="match status" value="1"/>
</dbReference>
<dbReference type="KEGG" id="caby:Cabys_2086"/>
<organism evidence="3 4">
    <name type="scientific">Caldithrix abyssi DSM 13497</name>
    <dbReference type="NCBI Taxonomy" id="880073"/>
    <lineage>
        <taxon>Bacteria</taxon>
        <taxon>Pseudomonadati</taxon>
        <taxon>Calditrichota</taxon>
        <taxon>Calditrichia</taxon>
        <taxon>Calditrichales</taxon>
        <taxon>Calditrichaceae</taxon>
        <taxon>Caldithrix</taxon>
    </lineage>
</organism>
<dbReference type="PANTHER" id="PTHR38462:SF1">
    <property type="entry name" value="YPRB RIBONUCLEASE H-LIKE DOMAIN-CONTAINING PROTEIN"/>
    <property type="match status" value="1"/>
</dbReference>
<dbReference type="RefSeq" id="WP_006930162.1">
    <property type="nucleotide sequence ID" value="NZ_CM001402.1"/>
</dbReference>
<protein>
    <recommendedName>
        <fullName evidence="1">YprB ribonuclease H-like domain-containing protein</fullName>
    </recommendedName>
</protein>
<dbReference type="InterPro" id="IPR038720">
    <property type="entry name" value="YprB_RNase_H-like_dom"/>
</dbReference>
<dbReference type="eggNOG" id="COG3359">
    <property type="taxonomic scope" value="Bacteria"/>
</dbReference>
<dbReference type="STRING" id="880073.Cabys_2086"/>
<dbReference type="HOGENOM" id="CLU_035904_2_0_0"/>
<evidence type="ECO:0000313" key="4">
    <source>
        <dbReference type="Proteomes" id="UP000004671"/>
    </source>
</evidence>
<dbReference type="SUPFAM" id="SSF53098">
    <property type="entry name" value="Ribonuclease H-like"/>
    <property type="match status" value="1"/>
</dbReference>
<dbReference type="SUPFAM" id="SSF48452">
    <property type="entry name" value="TPR-like"/>
    <property type="match status" value="1"/>
</dbReference>
<dbReference type="AlphaFoldDB" id="H1XUI3"/>
<reference evidence="3 4" key="1">
    <citation type="submission" date="2011-09" db="EMBL/GenBank/DDBJ databases">
        <title>The permanent draft genome of Caldithrix abyssi DSM 13497.</title>
        <authorList>
            <consortium name="US DOE Joint Genome Institute (JGI-PGF)"/>
            <person name="Lucas S."/>
            <person name="Han J."/>
            <person name="Lapidus A."/>
            <person name="Bruce D."/>
            <person name="Goodwin L."/>
            <person name="Pitluck S."/>
            <person name="Peters L."/>
            <person name="Kyrpides N."/>
            <person name="Mavromatis K."/>
            <person name="Ivanova N."/>
            <person name="Mikhailova N."/>
            <person name="Chertkov O."/>
            <person name="Detter J.C."/>
            <person name="Tapia R."/>
            <person name="Han C."/>
            <person name="Land M."/>
            <person name="Hauser L."/>
            <person name="Markowitz V."/>
            <person name="Cheng J.-F."/>
            <person name="Hugenholtz P."/>
            <person name="Woyke T."/>
            <person name="Wu D."/>
            <person name="Spring S."/>
            <person name="Brambilla E."/>
            <person name="Klenk H.-P."/>
            <person name="Eisen J.A."/>
        </authorList>
    </citation>
    <scope>NUCLEOTIDE SEQUENCE [LARGE SCALE GENOMIC DNA]</scope>
    <source>
        <strain evidence="3 4">DSM 13497</strain>
    </source>
</reference>
<sequence>MDLKKKLQYYRQATERSSDKKETVKAASKVPASVKALAAHFNGRLLDYPTPIVEITYSMDAEETAPQILLDRLTKGQFAKPIKLAECLFFDLETTGLSGGAGTYPFLLGFGFYEAKRFKVVQYFLPDFGRDYYAFKEIIPLLEGKSILISFNGKSYDFPLLKTRAILNRFTIDLDRFSHLDLLHLSRRVWKDSQESCDLASIEREQLNIRRSGDIPGYLIPAAYLRFIRNEVIHEMIAVIQHNRQDIISLNKILFRLSSINQSPEVLNDGKALMRLAKLAFEINDYDYFVQVEKQLLKIRGEHHPEFKLLLSFFFKKQGNWQRACALWESLVAHQSYSFVALEELAKAHEHVFKDYQKALEYSARALKMYGTLQQLNPYSVKSAWKTAFLQRYERLKCKIS</sequence>
<dbReference type="EMBL" id="CP018099">
    <property type="protein sequence ID" value="APF18835.1"/>
    <property type="molecule type" value="Genomic_DNA"/>
</dbReference>